<organism evidence="2 3">
    <name type="scientific">Euroglyphus maynei</name>
    <name type="common">Mayne's house dust mite</name>
    <dbReference type="NCBI Taxonomy" id="6958"/>
    <lineage>
        <taxon>Eukaryota</taxon>
        <taxon>Metazoa</taxon>
        <taxon>Ecdysozoa</taxon>
        <taxon>Arthropoda</taxon>
        <taxon>Chelicerata</taxon>
        <taxon>Arachnida</taxon>
        <taxon>Acari</taxon>
        <taxon>Acariformes</taxon>
        <taxon>Sarcoptiformes</taxon>
        <taxon>Astigmata</taxon>
        <taxon>Psoroptidia</taxon>
        <taxon>Analgoidea</taxon>
        <taxon>Pyroglyphidae</taxon>
        <taxon>Pyroglyphinae</taxon>
        <taxon>Euroglyphus</taxon>
    </lineage>
</organism>
<sequence>MFSKNPRRQYSMDEVEWEQPLPSRNCQQSYSNPILQQLSHSNAQPIYPTQKQTNPISSSSSLPLSTRCKLSECNGPIRHHRPISKSAMSYHMMHPAKRRELYASSKTNSDASIGSVSSRYSNPIFFKN</sequence>
<feature type="region of interest" description="Disordered" evidence="1">
    <location>
        <begin position="1"/>
        <end position="28"/>
    </location>
</feature>
<reference evidence="2 3" key="1">
    <citation type="submission" date="2017-03" db="EMBL/GenBank/DDBJ databases">
        <title>Genome Survey of Euroglyphus maynei.</title>
        <authorList>
            <person name="Arlian L.G."/>
            <person name="Morgan M.S."/>
            <person name="Rider S.D."/>
        </authorList>
    </citation>
    <scope>NUCLEOTIDE SEQUENCE [LARGE SCALE GENOMIC DNA]</scope>
    <source>
        <strain evidence="2">Arlian Lab</strain>
        <tissue evidence="2">Whole body</tissue>
    </source>
</reference>
<name>A0A1Y3B0J8_EURMA</name>
<feature type="compositionally biased region" description="Polar residues" evidence="1">
    <location>
        <begin position="40"/>
        <end position="56"/>
    </location>
</feature>
<evidence type="ECO:0000313" key="2">
    <source>
        <dbReference type="EMBL" id="OTF74322.1"/>
    </source>
</evidence>
<dbReference type="AlphaFoldDB" id="A0A1Y3B0J8"/>
<accession>A0A1Y3B0J8</accession>
<dbReference type="EMBL" id="MUJZ01047650">
    <property type="protein sequence ID" value="OTF74322.1"/>
    <property type="molecule type" value="Genomic_DNA"/>
</dbReference>
<comment type="caution">
    <text evidence="2">The sequence shown here is derived from an EMBL/GenBank/DDBJ whole genome shotgun (WGS) entry which is preliminary data.</text>
</comment>
<evidence type="ECO:0000256" key="1">
    <source>
        <dbReference type="SAM" id="MobiDB-lite"/>
    </source>
</evidence>
<dbReference type="Proteomes" id="UP000194236">
    <property type="component" value="Unassembled WGS sequence"/>
</dbReference>
<proteinExistence type="predicted"/>
<gene>
    <name evidence="2" type="ORF">BLA29_008378</name>
</gene>
<keyword evidence="3" id="KW-1185">Reference proteome</keyword>
<feature type="region of interest" description="Disordered" evidence="1">
    <location>
        <begin position="40"/>
        <end position="64"/>
    </location>
</feature>
<evidence type="ECO:0000313" key="3">
    <source>
        <dbReference type="Proteomes" id="UP000194236"/>
    </source>
</evidence>
<protein>
    <submittedName>
        <fullName evidence="2">Uncharacterized protein</fullName>
    </submittedName>
</protein>